<comment type="caution">
    <text evidence="11">The sequence shown here is derived from an EMBL/GenBank/DDBJ whole genome shotgun (WGS) entry which is preliminary data.</text>
</comment>
<keyword evidence="5" id="KW-0812">Transmembrane</keyword>
<keyword evidence="6" id="KW-0735">Signal-anchor</keyword>
<evidence type="ECO:0000256" key="7">
    <source>
        <dbReference type="ARBA" id="ARBA00022989"/>
    </source>
</evidence>
<evidence type="ECO:0000256" key="9">
    <source>
        <dbReference type="ARBA" id="ARBA00023136"/>
    </source>
</evidence>
<evidence type="ECO:0000256" key="10">
    <source>
        <dbReference type="RuleBase" id="RU363063"/>
    </source>
</evidence>
<keyword evidence="4 11" id="KW-0808">Transferase</keyword>
<evidence type="ECO:0000256" key="5">
    <source>
        <dbReference type="ARBA" id="ARBA00022692"/>
    </source>
</evidence>
<evidence type="ECO:0000256" key="3">
    <source>
        <dbReference type="ARBA" id="ARBA00022676"/>
    </source>
</evidence>
<keyword evidence="8 10" id="KW-0333">Golgi apparatus</keyword>
<keyword evidence="12" id="KW-1185">Reference proteome</keyword>
<reference evidence="11 12" key="1">
    <citation type="journal article" date="2017" name="Nat. Ecol. Evol.">
        <title>Scallop genome provides insights into evolution of bilaterian karyotype and development.</title>
        <authorList>
            <person name="Wang S."/>
            <person name="Zhang J."/>
            <person name="Jiao W."/>
            <person name="Li J."/>
            <person name="Xun X."/>
            <person name="Sun Y."/>
            <person name="Guo X."/>
            <person name="Huan P."/>
            <person name="Dong B."/>
            <person name="Zhang L."/>
            <person name="Hu X."/>
            <person name="Sun X."/>
            <person name="Wang J."/>
            <person name="Zhao C."/>
            <person name="Wang Y."/>
            <person name="Wang D."/>
            <person name="Huang X."/>
            <person name="Wang R."/>
            <person name="Lv J."/>
            <person name="Li Y."/>
            <person name="Zhang Z."/>
            <person name="Liu B."/>
            <person name="Lu W."/>
            <person name="Hui Y."/>
            <person name="Liang J."/>
            <person name="Zhou Z."/>
            <person name="Hou R."/>
            <person name="Li X."/>
            <person name="Liu Y."/>
            <person name="Li H."/>
            <person name="Ning X."/>
            <person name="Lin Y."/>
            <person name="Zhao L."/>
            <person name="Xing Q."/>
            <person name="Dou J."/>
            <person name="Li Y."/>
            <person name="Mao J."/>
            <person name="Guo H."/>
            <person name="Dou H."/>
            <person name="Li T."/>
            <person name="Mu C."/>
            <person name="Jiang W."/>
            <person name="Fu Q."/>
            <person name="Fu X."/>
            <person name="Miao Y."/>
            <person name="Liu J."/>
            <person name="Yu Q."/>
            <person name="Li R."/>
            <person name="Liao H."/>
            <person name="Li X."/>
            <person name="Kong Y."/>
            <person name="Jiang Z."/>
            <person name="Chourrout D."/>
            <person name="Li R."/>
            <person name="Bao Z."/>
        </authorList>
    </citation>
    <scope>NUCLEOTIDE SEQUENCE [LARGE SCALE GENOMIC DNA]</scope>
    <source>
        <strain evidence="11 12">PY_sf001</strain>
    </source>
</reference>
<name>A0A210QK13_MIZYE</name>
<accession>A0A210QK13</accession>
<dbReference type="PANTHER" id="PTHR11214:SF349">
    <property type="entry name" value="BETA-1,3-GALACTOSYLTRANSFERASE BRN"/>
    <property type="match status" value="1"/>
</dbReference>
<evidence type="ECO:0000256" key="8">
    <source>
        <dbReference type="ARBA" id="ARBA00023034"/>
    </source>
</evidence>
<sequence>MTSRKSKKQIIVTTVILFIVGNISLVFEISSVEESYGRRKLIISGNMYQNVSIFQHYPLDVDLANVVNEAILHNTNIPYKPINPYSYKCIHTPVPCDFKRAENESNSILIVVKSHVLNTNQRLAIRHVWKNARDKRVRLVFLLGTYSLEGEQWRIEKEVKLYHDIVQGNFVDSFDHITYKIVMAFNWIDRHCTQADFLLFVDDDFYVYPTAMLTFLRQLPNQQDTFIGKVIQKQFVKHN</sequence>
<comment type="subcellular location">
    <subcellularLocation>
        <location evidence="1 10">Golgi apparatus membrane</location>
        <topology evidence="1 10">Single-pass type II membrane protein</topology>
    </subcellularLocation>
</comment>
<dbReference type="Gene3D" id="3.90.550.50">
    <property type="match status" value="1"/>
</dbReference>
<evidence type="ECO:0000256" key="1">
    <source>
        <dbReference type="ARBA" id="ARBA00004323"/>
    </source>
</evidence>
<dbReference type="EMBL" id="NEDP02003256">
    <property type="protein sequence ID" value="OWF49090.1"/>
    <property type="molecule type" value="Genomic_DNA"/>
</dbReference>
<gene>
    <name evidence="11" type="ORF">KP79_PYT25790</name>
</gene>
<dbReference type="AlphaFoldDB" id="A0A210QK13"/>
<dbReference type="GO" id="GO:0006493">
    <property type="term" value="P:protein O-linked glycosylation"/>
    <property type="evidence" value="ECO:0007669"/>
    <property type="project" value="TreeGrafter"/>
</dbReference>
<dbReference type="InterPro" id="IPR002659">
    <property type="entry name" value="Glyco_trans_31"/>
</dbReference>
<evidence type="ECO:0000256" key="6">
    <source>
        <dbReference type="ARBA" id="ARBA00022968"/>
    </source>
</evidence>
<dbReference type="GO" id="GO:0016758">
    <property type="term" value="F:hexosyltransferase activity"/>
    <property type="evidence" value="ECO:0007669"/>
    <property type="project" value="InterPro"/>
</dbReference>
<organism evidence="11 12">
    <name type="scientific">Mizuhopecten yessoensis</name>
    <name type="common">Japanese scallop</name>
    <name type="synonym">Patinopecten yessoensis</name>
    <dbReference type="NCBI Taxonomy" id="6573"/>
    <lineage>
        <taxon>Eukaryota</taxon>
        <taxon>Metazoa</taxon>
        <taxon>Spiralia</taxon>
        <taxon>Lophotrochozoa</taxon>
        <taxon>Mollusca</taxon>
        <taxon>Bivalvia</taxon>
        <taxon>Autobranchia</taxon>
        <taxon>Pteriomorphia</taxon>
        <taxon>Pectinida</taxon>
        <taxon>Pectinoidea</taxon>
        <taxon>Pectinidae</taxon>
        <taxon>Mizuhopecten</taxon>
    </lineage>
</organism>
<dbReference type="Pfam" id="PF01762">
    <property type="entry name" value="Galactosyl_T"/>
    <property type="match status" value="1"/>
</dbReference>
<keyword evidence="3 10" id="KW-0328">Glycosyltransferase</keyword>
<protein>
    <recommendedName>
        <fullName evidence="10">Hexosyltransferase</fullName>
        <ecNumber evidence="10">2.4.1.-</ecNumber>
    </recommendedName>
</protein>
<dbReference type="EC" id="2.4.1.-" evidence="10"/>
<keyword evidence="9" id="KW-0472">Membrane</keyword>
<dbReference type="GO" id="GO:0000139">
    <property type="term" value="C:Golgi membrane"/>
    <property type="evidence" value="ECO:0007669"/>
    <property type="project" value="UniProtKB-SubCell"/>
</dbReference>
<evidence type="ECO:0000313" key="11">
    <source>
        <dbReference type="EMBL" id="OWF49090.1"/>
    </source>
</evidence>
<dbReference type="Proteomes" id="UP000242188">
    <property type="component" value="Unassembled WGS sequence"/>
</dbReference>
<evidence type="ECO:0000256" key="4">
    <source>
        <dbReference type="ARBA" id="ARBA00022679"/>
    </source>
</evidence>
<proteinExistence type="inferred from homology"/>
<evidence type="ECO:0000256" key="2">
    <source>
        <dbReference type="ARBA" id="ARBA00008661"/>
    </source>
</evidence>
<comment type="similarity">
    <text evidence="2 10">Belongs to the glycosyltransferase 31 family.</text>
</comment>
<dbReference type="OrthoDB" id="6047661at2759"/>
<evidence type="ECO:0000313" key="12">
    <source>
        <dbReference type="Proteomes" id="UP000242188"/>
    </source>
</evidence>
<dbReference type="PANTHER" id="PTHR11214">
    <property type="entry name" value="BETA-1,3-N-ACETYLGLUCOSAMINYLTRANSFERASE"/>
    <property type="match status" value="1"/>
</dbReference>
<keyword evidence="7" id="KW-1133">Transmembrane helix</keyword>